<evidence type="ECO:0000256" key="4">
    <source>
        <dbReference type="ARBA" id="ARBA00022884"/>
    </source>
</evidence>
<dbReference type="PROSITE" id="PS51686">
    <property type="entry name" value="SAM_MT_RSMB_NOP"/>
    <property type="match status" value="1"/>
</dbReference>
<evidence type="ECO:0000256" key="5">
    <source>
        <dbReference type="PROSITE-ProRule" id="PRU01023"/>
    </source>
</evidence>
<keyword evidence="2 5" id="KW-0808">Transferase</keyword>
<keyword evidence="4 5" id="KW-0694">RNA-binding</keyword>
<comment type="similarity">
    <text evidence="5">Belongs to the class I-like SAM-binding methyltransferase superfamily. RsmB/NOP family.</text>
</comment>
<dbReference type="Pfam" id="PF01189">
    <property type="entry name" value="Methyltr_RsmB-F"/>
    <property type="match status" value="1"/>
</dbReference>
<accession>A0ABX1GRV1</accession>
<evidence type="ECO:0000256" key="3">
    <source>
        <dbReference type="ARBA" id="ARBA00022691"/>
    </source>
</evidence>
<reference evidence="7 8" key="1">
    <citation type="submission" date="2020-04" db="EMBL/GenBank/DDBJ databases">
        <authorList>
            <person name="Yoon J."/>
        </authorList>
    </citation>
    <scope>NUCLEOTIDE SEQUENCE [LARGE SCALE GENOMIC DNA]</scope>
    <source>
        <strain evidence="7 8">DJ-13</strain>
    </source>
</reference>
<evidence type="ECO:0000256" key="1">
    <source>
        <dbReference type="ARBA" id="ARBA00022603"/>
    </source>
</evidence>
<evidence type="ECO:0000256" key="2">
    <source>
        <dbReference type="ARBA" id="ARBA00022679"/>
    </source>
</evidence>
<dbReference type="PANTHER" id="PTHR22807:SF53">
    <property type="entry name" value="RIBOSOMAL RNA SMALL SUBUNIT METHYLTRANSFERASE B-RELATED"/>
    <property type="match status" value="1"/>
</dbReference>
<feature type="binding site" evidence="5">
    <location>
        <position position="283"/>
    </location>
    <ligand>
        <name>S-adenosyl-L-methionine</name>
        <dbReference type="ChEBI" id="CHEBI:59789"/>
    </ligand>
</feature>
<evidence type="ECO:0000259" key="6">
    <source>
        <dbReference type="PROSITE" id="PS51686"/>
    </source>
</evidence>
<name>A0ABX1GRV1_9FLAO</name>
<proteinExistence type="inferred from homology"/>
<dbReference type="GO" id="GO:0032259">
    <property type="term" value="P:methylation"/>
    <property type="evidence" value="ECO:0007669"/>
    <property type="project" value="UniProtKB-KW"/>
</dbReference>
<dbReference type="RefSeq" id="WP_168553507.1">
    <property type="nucleotide sequence ID" value="NZ_JAAWWL010000002.1"/>
</dbReference>
<dbReference type="InterPro" id="IPR029063">
    <property type="entry name" value="SAM-dependent_MTases_sf"/>
</dbReference>
<dbReference type="InterPro" id="IPR001678">
    <property type="entry name" value="MeTrfase_RsmB-F_NOP2_dom"/>
</dbReference>
<dbReference type="GO" id="GO:0008168">
    <property type="term" value="F:methyltransferase activity"/>
    <property type="evidence" value="ECO:0007669"/>
    <property type="project" value="UniProtKB-KW"/>
</dbReference>
<feature type="domain" description="SAM-dependent MTase RsmB/NOP-type" evidence="6">
    <location>
        <begin position="142"/>
        <end position="403"/>
    </location>
</feature>
<dbReference type="InterPro" id="IPR049560">
    <property type="entry name" value="MeTrfase_RsmB-F_NOP2_cat"/>
</dbReference>
<dbReference type="PRINTS" id="PR02008">
    <property type="entry name" value="RCMTFAMILY"/>
</dbReference>
<dbReference type="EMBL" id="JAAWWL010000002">
    <property type="protein sequence ID" value="NKI32668.1"/>
    <property type="molecule type" value="Genomic_DNA"/>
</dbReference>
<gene>
    <name evidence="7" type="ORF">HCU67_11995</name>
</gene>
<dbReference type="SUPFAM" id="SSF53335">
    <property type="entry name" value="S-adenosyl-L-methionine-dependent methyltransferases"/>
    <property type="match status" value="1"/>
</dbReference>
<keyword evidence="3 5" id="KW-0949">S-adenosyl-L-methionine</keyword>
<organism evidence="7 8">
    <name type="scientific">Croceivirga thetidis</name>
    <dbReference type="NCBI Taxonomy" id="2721623"/>
    <lineage>
        <taxon>Bacteria</taxon>
        <taxon>Pseudomonadati</taxon>
        <taxon>Bacteroidota</taxon>
        <taxon>Flavobacteriia</taxon>
        <taxon>Flavobacteriales</taxon>
        <taxon>Flavobacteriaceae</taxon>
        <taxon>Croceivirga</taxon>
    </lineage>
</organism>
<dbReference type="Gene3D" id="3.40.50.150">
    <property type="entry name" value="Vaccinia Virus protein VP39"/>
    <property type="match status" value="1"/>
</dbReference>
<evidence type="ECO:0000313" key="7">
    <source>
        <dbReference type="EMBL" id="NKI32668.1"/>
    </source>
</evidence>
<feature type="binding site" evidence="5">
    <location>
        <position position="256"/>
    </location>
    <ligand>
        <name>S-adenosyl-L-methionine</name>
        <dbReference type="ChEBI" id="CHEBI:59789"/>
    </ligand>
</feature>
<dbReference type="InterPro" id="IPR054728">
    <property type="entry name" value="RsmB-like_ferredoxin"/>
</dbReference>
<dbReference type="InterPro" id="IPR023267">
    <property type="entry name" value="RCMT"/>
</dbReference>
<comment type="caution">
    <text evidence="7">The sequence shown here is derived from an EMBL/GenBank/DDBJ whole genome shotgun (WGS) entry which is preliminary data.</text>
</comment>
<protein>
    <submittedName>
        <fullName evidence="7">Methyltransferase domain-containing protein</fullName>
    </submittedName>
</protein>
<dbReference type="CDD" id="cd02440">
    <property type="entry name" value="AdoMet_MTases"/>
    <property type="match status" value="1"/>
</dbReference>
<sequence length="404" mass="46185">MRLHRNLVFAVIDALNMIFNERNYADKVIEKVLKYDKRWGARDRGFIAETTYEIVRYKRLYAEIAEVYEPYSRANLFRLFAVWAVLRGIPLPDWKQLEETPVRRIKGRFDELSKTRKFRESFPDWLDELGEKALGNELWTKESAALNKQAEVILRTNTLKTTKASLKKALAQEEIETTTLNEFPQALKLSVRKNVFVTQAFKDGLFEVQDASSQLVADYLEVQPGQRVVDACAGAGGKTLHLAALMQNKGQLIAMDIYESKLKKLKIRARRNGVHNMETRVIDSTKVIKKLHGKADRVLLDAPCSGLGVIRRNPDSKWKLEPEFLERIKGIQKDILRDYSKMVKPGGKLVYATCSILPEENAEQVVNFLNSEAGESFELVKEQNIYASKSGFDGFYMALLTKKA</sequence>
<dbReference type="PANTHER" id="PTHR22807">
    <property type="entry name" value="NOP2 YEAST -RELATED NOL1/NOP2/FMU SUN DOMAIN-CONTAINING"/>
    <property type="match status" value="1"/>
</dbReference>
<evidence type="ECO:0000313" key="8">
    <source>
        <dbReference type="Proteomes" id="UP000718451"/>
    </source>
</evidence>
<comment type="caution">
    <text evidence="5">Lacks conserved residue(s) required for the propagation of feature annotation.</text>
</comment>
<feature type="active site" description="Nucleophile" evidence="5">
    <location>
        <position position="354"/>
    </location>
</feature>
<keyword evidence="8" id="KW-1185">Reference proteome</keyword>
<dbReference type="Proteomes" id="UP000718451">
    <property type="component" value="Unassembled WGS sequence"/>
</dbReference>
<dbReference type="Pfam" id="PF22458">
    <property type="entry name" value="RsmF-B_ferredox"/>
    <property type="match status" value="1"/>
</dbReference>
<keyword evidence="1 5" id="KW-0489">Methyltransferase</keyword>
<feature type="binding site" evidence="5">
    <location>
        <position position="301"/>
    </location>
    <ligand>
        <name>S-adenosyl-L-methionine</name>
        <dbReference type="ChEBI" id="CHEBI:59789"/>
    </ligand>
</feature>